<dbReference type="InterPro" id="IPR004846">
    <property type="entry name" value="T2SS/T3SS_dom"/>
</dbReference>
<reference evidence="15 18" key="2">
    <citation type="submission" date="2019-02" db="EMBL/GenBank/DDBJ databases">
        <title>Complete genome sequence of Desulfobacter hydrogenophilus AcRS1.</title>
        <authorList>
            <person name="Marietou A."/>
            <person name="Lund M.B."/>
            <person name="Marshall I.P.G."/>
            <person name="Schreiber L."/>
            <person name="Jorgensen B."/>
        </authorList>
    </citation>
    <scope>NUCLEOTIDE SEQUENCE [LARGE SCALE GENOMIC DNA]</scope>
    <source>
        <strain evidence="15 18">AcRS1</strain>
    </source>
</reference>
<dbReference type="OrthoDB" id="9775455at2"/>
<dbReference type="PANTHER" id="PTHR30332:SF24">
    <property type="entry name" value="SECRETIN GSPD-RELATED"/>
    <property type="match status" value="1"/>
</dbReference>
<feature type="domain" description="NolW-like" evidence="13">
    <location>
        <begin position="287"/>
        <end position="363"/>
    </location>
</feature>
<dbReference type="InterPro" id="IPR005644">
    <property type="entry name" value="NolW-like"/>
</dbReference>
<dbReference type="InterPro" id="IPR038591">
    <property type="entry name" value="NolW-like_sf"/>
</dbReference>
<evidence type="ECO:0000256" key="5">
    <source>
        <dbReference type="ARBA" id="ARBA00022692"/>
    </source>
</evidence>
<dbReference type="EMBL" id="CP036313">
    <property type="protein sequence ID" value="QBH11632.1"/>
    <property type="molecule type" value="Genomic_DNA"/>
</dbReference>
<organism evidence="16 17">
    <name type="scientific">Desulfobacter hydrogenophilus</name>
    <dbReference type="NCBI Taxonomy" id="2291"/>
    <lineage>
        <taxon>Bacteria</taxon>
        <taxon>Pseudomonadati</taxon>
        <taxon>Thermodesulfobacteriota</taxon>
        <taxon>Desulfobacteria</taxon>
        <taxon>Desulfobacterales</taxon>
        <taxon>Desulfobacteraceae</taxon>
        <taxon>Desulfobacter</taxon>
    </lineage>
</organism>
<evidence type="ECO:0000256" key="9">
    <source>
        <dbReference type="ARBA" id="ARBA00023237"/>
    </source>
</evidence>
<keyword evidence="5" id="KW-0812">Transmembrane</keyword>
<dbReference type="Pfam" id="PF00263">
    <property type="entry name" value="Secretin"/>
    <property type="match status" value="1"/>
</dbReference>
<keyword evidence="9" id="KW-0998">Cell outer membrane</keyword>
<evidence type="ECO:0000256" key="3">
    <source>
        <dbReference type="ARBA" id="ARBA00022448"/>
    </source>
</evidence>
<dbReference type="Gene3D" id="3.30.1370.120">
    <property type="match status" value="3"/>
</dbReference>
<evidence type="ECO:0000259" key="13">
    <source>
        <dbReference type="Pfam" id="PF03958"/>
    </source>
</evidence>
<sequence>MLQDSRNSFTLKHICLILVVLALVWLCPVQAAQNQDDSGFVSMDFNDVDIGVFIRFISKLTQKNFVVDTKVRGKVTIISPEKISVDEAYKVFESVLDIYGFATVESGSVVKIIPAVNARGDNVDTRVARDVEQASDKLVTRLIPLTYASSDELKSLLSPMLAKGSLLLSHADSNMLIATATLASIDRLLKLINSIDVEGVGRKITVLPIKYADAEKMVTNLTNIYTAKTRKISGNRRKNSNDFSVEMVADERTNSIILLASEQESAQITALVDALDKEVPKGEEKIRVFYLEHATAEELSAVLQEIPESGNDSKKIGQKKAPLLSDDIKITADKATNSLIIIADKDDYPVLEEVIKKLDVPRSMVYIECLIMEMNADRSLDFGMEWQAEGSIHGDNTGFGGFGTSASDSGGLASVVGGVLPSGFSMGVFGGNFQAIVQAYKLDSDVKILSTPQLLTTENEESTITIGKNVAYQTRSAAEDSSTTYSSYEYKDVGITLKITPSISHDRLVRLDFYQEVTKLDTANTTNADRPTTLKRELETTIIVEDGNTVVIGGLIDESLSKEVGKVPCLGDIPLLGNAFKSQSSGSDRTNLFIFLTPRVVKTTLEAKDIYQEKKDKMDELHKQEIKLYDEDAPIKSILLN</sequence>
<dbReference type="InterPro" id="IPR001775">
    <property type="entry name" value="GspD/PilQ"/>
</dbReference>
<gene>
    <name evidence="16" type="primary">gspD</name>
    <name evidence="16" type="ORF">DO021_04785</name>
    <name evidence="15" type="ORF">EYB58_01050</name>
</gene>
<dbReference type="EMBL" id="QLNI01000007">
    <property type="protein sequence ID" value="RAM03178.1"/>
    <property type="molecule type" value="Genomic_DNA"/>
</dbReference>
<keyword evidence="3 10" id="KW-0813">Transport</keyword>
<evidence type="ECO:0000256" key="10">
    <source>
        <dbReference type="RuleBase" id="RU004004"/>
    </source>
</evidence>
<dbReference type="InterPro" id="IPR013356">
    <property type="entry name" value="T2SS_GspD"/>
</dbReference>
<name>A0A328FEX9_9BACT</name>
<keyword evidence="8" id="KW-0472">Membrane</keyword>
<dbReference type="Proteomes" id="UP000248798">
    <property type="component" value="Unassembled WGS sequence"/>
</dbReference>
<evidence type="ECO:0000259" key="12">
    <source>
        <dbReference type="Pfam" id="PF00263"/>
    </source>
</evidence>
<dbReference type="InterPro" id="IPR050810">
    <property type="entry name" value="Bact_Secretion_Sys_Channel"/>
</dbReference>
<dbReference type="Pfam" id="PF21305">
    <property type="entry name" value="type_II_gspD_N0"/>
    <property type="match status" value="1"/>
</dbReference>
<evidence type="ECO:0000256" key="4">
    <source>
        <dbReference type="ARBA" id="ARBA00022452"/>
    </source>
</evidence>
<evidence type="ECO:0000256" key="11">
    <source>
        <dbReference type="SAM" id="SignalP"/>
    </source>
</evidence>
<protein>
    <submittedName>
        <fullName evidence="16">Type II secretion system protein GspD</fullName>
    </submittedName>
</protein>
<evidence type="ECO:0000256" key="7">
    <source>
        <dbReference type="ARBA" id="ARBA00022927"/>
    </source>
</evidence>
<evidence type="ECO:0000256" key="2">
    <source>
        <dbReference type="ARBA" id="ARBA00006980"/>
    </source>
</evidence>
<proteinExistence type="inferred from homology"/>
<feature type="domain" description="GspD-like N0" evidence="14">
    <location>
        <begin position="43"/>
        <end position="112"/>
    </location>
</feature>
<dbReference type="GO" id="GO:0015627">
    <property type="term" value="C:type II protein secretion system complex"/>
    <property type="evidence" value="ECO:0007669"/>
    <property type="project" value="InterPro"/>
</dbReference>
<evidence type="ECO:0000256" key="8">
    <source>
        <dbReference type="ARBA" id="ARBA00023136"/>
    </source>
</evidence>
<dbReference type="Proteomes" id="UP000293902">
    <property type="component" value="Chromosome"/>
</dbReference>
<dbReference type="GO" id="GO:0015628">
    <property type="term" value="P:protein secretion by the type II secretion system"/>
    <property type="evidence" value="ECO:0007669"/>
    <property type="project" value="InterPro"/>
</dbReference>
<dbReference type="InterPro" id="IPR049371">
    <property type="entry name" value="GspD-like_N0"/>
</dbReference>
<comment type="similarity">
    <text evidence="2">Belongs to the bacterial secretin family. GSP D subfamily.</text>
</comment>
<feature type="domain" description="NolW-like" evidence="13">
    <location>
        <begin position="206"/>
        <end position="279"/>
    </location>
</feature>
<keyword evidence="7" id="KW-0653">Protein transport</keyword>
<dbReference type="RefSeq" id="WP_111954248.1">
    <property type="nucleotide sequence ID" value="NZ_CP036313.1"/>
</dbReference>
<evidence type="ECO:0000313" key="18">
    <source>
        <dbReference type="Proteomes" id="UP000293902"/>
    </source>
</evidence>
<keyword evidence="6 11" id="KW-0732">Signal</keyword>
<keyword evidence="18" id="KW-1185">Reference proteome</keyword>
<accession>A0A328FEX9</accession>
<evidence type="ECO:0000313" key="16">
    <source>
        <dbReference type="EMBL" id="RAM03178.1"/>
    </source>
</evidence>
<dbReference type="GO" id="GO:0009279">
    <property type="term" value="C:cell outer membrane"/>
    <property type="evidence" value="ECO:0007669"/>
    <property type="project" value="UniProtKB-SubCell"/>
</dbReference>
<dbReference type="Pfam" id="PF03958">
    <property type="entry name" value="Secretin_N"/>
    <property type="match status" value="3"/>
</dbReference>
<feature type="signal peptide" evidence="11">
    <location>
        <begin position="1"/>
        <end position="31"/>
    </location>
</feature>
<feature type="domain" description="Type II/III secretion system secretin-like" evidence="12">
    <location>
        <begin position="441"/>
        <end position="602"/>
    </location>
</feature>
<comment type="subcellular location">
    <subcellularLocation>
        <location evidence="1 10">Cell outer membrane</location>
    </subcellularLocation>
</comment>
<evidence type="ECO:0000256" key="1">
    <source>
        <dbReference type="ARBA" id="ARBA00004442"/>
    </source>
</evidence>
<dbReference type="PRINTS" id="PR00811">
    <property type="entry name" value="BCTERIALGSPD"/>
</dbReference>
<evidence type="ECO:0000313" key="15">
    <source>
        <dbReference type="EMBL" id="QBH11632.1"/>
    </source>
</evidence>
<reference evidence="16 17" key="1">
    <citation type="submission" date="2018-06" db="EMBL/GenBank/DDBJ databases">
        <title>Complete Genome Sequence of Desulfobacter hydrogenophilus (DSM3380).</title>
        <authorList>
            <person name="Marietou A."/>
            <person name="Schreiber L."/>
            <person name="Marshall I."/>
            <person name="Jorgensen B."/>
        </authorList>
    </citation>
    <scope>NUCLEOTIDE SEQUENCE [LARGE SCALE GENOMIC DNA]</scope>
    <source>
        <strain evidence="16 17">DSM 3380</strain>
    </source>
</reference>
<keyword evidence="4" id="KW-1134">Transmembrane beta strand</keyword>
<dbReference type="PANTHER" id="PTHR30332">
    <property type="entry name" value="PROBABLE GENERAL SECRETION PATHWAY PROTEIN D"/>
    <property type="match status" value="1"/>
</dbReference>
<evidence type="ECO:0000259" key="14">
    <source>
        <dbReference type="Pfam" id="PF21305"/>
    </source>
</evidence>
<feature type="chain" id="PRO_5030062959" evidence="11">
    <location>
        <begin position="32"/>
        <end position="641"/>
    </location>
</feature>
<dbReference type="NCBIfam" id="TIGR02517">
    <property type="entry name" value="type_II_gspD"/>
    <property type="match status" value="1"/>
</dbReference>
<feature type="domain" description="NolW-like" evidence="13">
    <location>
        <begin position="140"/>
        <end position="198"/>
    </location>
</feature>
<evidence type="ECO:0000256" key="6">
    <source>
        <dbReference type="ARBA" id="ARBA00022729"/>
    </source>
</evidence>
<evidence type="ECO:0000313" key="17">
    <source>
        <dbReference type="Proteomes" id="UP000248798"/>
    </source>
</evidence>
<dbReference type="AlphaFoldDB" id="A0A328FEX9"/>